<accession>A0A0A9BJR4</accession>
<dbReference type="EMBL" id="GBRH01238378">
    <property type="protein sequence ID" value="JAD59517.1"/>
    <property type="molecule type" value="Transcribed_RNA"/>
</dbReference>
<protein>
    <submittedName>
        <fullName evidence="2">Uncharacterized protein</fullName>
    </submittedName>
</protein>
<reference evidence="2" key="1">
    <citation type="submission" date="2014-09" db="EMBL/GenBank/DDBJ databases">
        <authorList>
            <person name="Magalhaes I.L.F."/>
            <person name="Oliveira U."/>
            <person name="Santos F.R."/>
            <person name="Vidigal T.H.D.A."/>
            <person name="Brescovit A.D."/>
            <person name="Santos A.J."/>
        </authorList>
    </citation>
    <scope>NUCLEOTIDE SEQUENCE</scope>
    <source>
        <tissue evidence="2">Shoot tissue taken approximately 20 cm above the soil surface</tissue>
    </source>
</reference>
<feature type="compositionally biased region" description="Low complexity" evidence="1">
    <location>
        <begin position="23"/>
        <end position="35"/>
    </location>
</feature>
<evidence type="ECO:0000313" key="2">
    <source>
        <dbReference type="EMBL" id="JAD59517.1"/>
    </source>
</evidence>
<dbReference type="AlphaFoldDB" id="A0A0A9BJR4"/>
<proteinExistence type="predicted"/>
<organism evidence="2">
    <name type="scientific">Arundo donax</name>
    <name type="common">Giant reed</name>
    <name type="synonym">Donax arundinaceus</name>
    <dbReference type="NCBI Taxonomy" id="35708"/>
    <lineage>
        <taxon>Eukaryota</taxon>
        <taxon>Viridiplantae</taxon>
        <taxon>Streptophyta</taxon>
        <taxon>Embryophyta</taxon>
        <taxon>Tracheophyta</taxon>
        <taxon>Spermatophyta</taxon>
        <taxon>Magnoliopsida</taxon>
        <taxon>Liliopsida</taxon>
        <taxon>Poales</taxon>
        <taxon>Poaceae</taxon>
        <taxon>PACMAD clade</taxon>
        <taxon>Arundinoideae</taxon>
        <taxon>Arundineae</taxon>
        <taxon>Arundo</taxon>
    </lineage>
</organism>
<evidence type="ECO:0000256" key="1">
    <source>
        <dbReference type="SAM" id="MobiDB-lite"/>
    </source>
</evidence>
<sequence length="45" mass="4833">MIPVVLDWLFSFSCITPISFSPSPSSSLMLGSPGSNKELKSIFSP</sequence>
<feature type="region of interest" description="Disordered" evidence="1">
    <location>
        <begin position="23"/>
        <end position="45"/>
    </location>
</feature>
<reference evidence="2" key="2">
    <citation type="journal article" date="2015" name="Data Brief">
        <title>Shoot transcriptome of the giant reed, Arundo donax.</title>
        <authorList>
            <person name="Barrero R.A."/>
            <person name="Guerrero F.D."/>
            <person name="Moolhuijzen P."/>
            <person name="Goolsby J.A."/>
            <person name="Tidwell J."/>
            <person name="Bellgard S.E."/>
            <person name="Bellgard M.I."/>
        </authorList>
    </citation>
    <scope>NUCLEOTIDE SEQUENCE</scope>
    <source>
        <tissue evidence="2">Shoot tissue taken approximately 20 cm above the soil surface</tissue>
    </source>
</reference>
<name>A0A0A9BJR4_ARUDO</name>